<evidence type="ECO:0000256" key="1">
    <source>
        <dbReference type="SAM" id="MobiDB-lite"/>
    </source>
</evidence>
<dbReference type="Pfam" id="PF00350">
    <property type="entry name" value="Dynamin_N"/>
    <property type="match status" value="1"/>
</dbReference>
<dbReference type="SUPFAM" id="SSF52540">
    <property type="entry name" value="P-loop containing nucleoside triphosphate hydrolases"/>
    <property type="match status" value="1"/>
</dbReference>
<proteinExistence type="predicted"/>
<comment type="caution">
    <text evidence="4">The sequence shown here is derived from an EMBL/GenBank/DDBJ whole genome shotgun (WGS) entry which is preliminary data.</text>
</comment>
<dbReference type="EMBL" id="PPGH01000037">
    <property type="protein sequence ID" value="PQJ95390.1"/>
    <property type="molecule type" value="Genomic_DNA"/>
</dbReference>
<feature type="domain" description="Dynamin N-terminal" evidence="2">
    <location>
        <begin position="61"/>
        <end position="205"/>
    </location>
</feature>
<dbReference type="AlphaFoldDB" id="A0A2S7XNT7"/>
<evidence type="ECO:0008006" key="6">
    <source>
        <dbReference type="Google" id="ProtNLM"/>
    </source>
</evidence>
<feature type="domain" description="Lcl C-terminal" evidence="3">
    <location>
        <begin position="336"/>
        <end position="463"/>
    </location>
</feature>
<feature type="compositionally biased region" description="Polar residues" evidence="1">
    <location>
        <begin position="407"/>
        <end position="425"/>
    </location>
</feature>
<dbReference type="InterPro" id="IPR027417">
    <property type="entry name" value="P-loop_NTPase"/>
</dbReference>
<protein>
    <recommendedName>
        <fullName evidence="6">DUF1566 domain-containing protein</fullName>
    </recommendedName>
</protein>
<name>A0A2S7XNT7_9GAMM</name>
<dbReference type="PANTHER" id="PTHR35812:SF1">
    <property type="entry name" value="LIPOPROTEIN"/>
    <property type="match status" value="1"/>
</dbReference>
<dbReference type="OrthoDB" id="9793251at2"/>
<dbReference type="RefSeq" id="WP_105074419.1">
    <property type="nucleotide sequence ID" value="NZ_PPGH01000037.1"/>
</dbReference>
<dbReference type="Pfam" id="PF07603">
    <property type="entry name" value="Lcl_C"/>
    <property type="match status" value="2"/>
</dbReference>
<dbReference type="InterPro" id="IPR045063">
    <property type="entry name" value="Dynamin_N"/>
</dbReference>
<evidence type="ECO:0000259" key="2">
    <source>
        <dbReference type="Pfam" id="PF00350"/>
    </source>
</evidence>
<reference evidence="4 5" key="1">
    <citation type="submission" date="2018-01" db="EMBL/GenBank/DDBJ databases">
        <title>The complete genome sequence of Chromatium okenii LaCa, a purple sulfur bacterium with a turbulent life.</title>
        <authorList>
            <person name="Luedin S.M."/>
            <person name="Liechti N."/>
            <person name="Storelli N."/>
            <person name="Danza F."/>
            <person name="Wittwer M."/>
            <person name="Pothier J.F."/>
            <person name="Tonolla M.A."/>
        </authorList>
    </citation>
    <scope>NUCLEOTIDE SEQUENCE [LARGE SCALE GENOMIC DNA]</scope>
    <source>
        <strain evidence="4 5">LaCa</strain>
    </source>
</reference>
<dbReference type="PANTHER" id="PTHR35812">
    <property type="entry name" value="LIPOPROTEIN"/>
    <property type="match status" value="1"/>
</dbReference>
<sequence>MTDHHIDPRFRNEPYGYHLDINPLYGYREQLRTILATVQPHQDLLNRIDAVLKSFDDPMRVVVAGGFNAGKSTFLNALVNQRIMPTKAVRSTCTVNLLQGGTRRELVIHRCNGQLEQRSYQNEADAQQQIDALMKTEHKTIAQIAVCCPNQSFLERFTLIDTPGLDHNARDSAASAAEVKNADALIWVLHNKGAEKLDYEQIVQFRTANPDSPVILILNQVDALEYDELRDALTATQNKLNAHVAVVLPLSAKLASEGQAEKNQTKLDASYFYDLRNYLQHYLFDQYRTLQEKIRFQRCSQPLIAELQRFFNDVAAQQQSNAPIIINHRYQDLGDGTVIDILNNLQWMRCALGQTWNGKTCTEEAKTFTWEGAKGAANSTHHAGHNDWRLPTGVELGKLVVHGQNPTIDQQAFPNTPNSRFWSSSQRDEGVFTTKNKSYYVEFNDGGIDTAKMDDTNYARLVRETVAPIEQRYRDLGDGTVLDTQTGLQWMRCALGQTWDGKTCVGKARKFDWSDANKATIENRYLGYSDWRLPTIDELKTLVIKEQKPTIDQQAFPNTPSSWFWSGSPSDVSNYVWYVYFYNGYPSSNYLGNGYHVRLVRGRQ</sequence>
<gene>
    <name evidence="4" type="ORF">CXB77_14325</name>
</gene>
<keyword evidence="5" id="KW-1185">Reference proteome</keyword>
<dbReference type="Gene3D" id="3.40.50.300">
    <property type="entry name" value="P-loop containing nucleotide triphosphate hydrolases"/>
    <property type="match status" value="1"/>
</dbReference>
<evidence type="ECO:0000313" key="4">
    <source>
        <dbReference type="EMBL" id="PQJ95390.1"/>
    </source>
</evidence>
<accession>A0A2S7XNT7</accession>
<feature type="region of interest" description="Disordered" evidence="1">
    <location>
        <begin position="407"/>
        <end position="427"/>
    </location>
</feature>
<dbReference type="InterPro" id="IPR011460">
    <property type="entry name" value="Lcl_C"/>
</dbReference>
<feature type="domain" description="Lcl C-terminal" evidence="3">
    <location>
        <begin position="479"/>
        <end position="601"/>
    </location>
</feature>
<organism evidence="4 5">
    <name type="scientific">Chromatium okenii</name>
    <dbReference type="NCBI Taxonomy" id="61644"/>
    <lineage>
        <taxon>Bacteria</taxon>
        <taxon>Pseudomonadati</taxon>
        <taxon>Pseudomonadota</taxon>
        <taxon>Gammaproteobacteria</taxon>
        <taxon>Chromatiales</taxon>
        <taxon>Chromatiaceae</taxon>
        <taxon>Chromatium</taxon>
    </lineage>
</organism>
<evidence type="ECO:0000259" key="3">
    <source>
        <dbReference type="Pfam" id="PF07603"/>
    </source>
</evidence>
<dbReference type="Proteomes" id="UP000239936">
    <property type="component" value="Unassembled WGS sequence"/>
</dbReference>
<evidence type="ECO:0000313" key="5">
    <source>
        <dbReference type="Proteomes" id="UP000239936"/>
    </source>
</evidence>